<proteinExistence type="predicted"/>
<dbReference type="GO" id="GO:0007528">
    <property type="term" value="P:neuromuscular junction development"/>
    <property type="evidence" value="ECO:0007669"/>
    <property type="project" value="TreeGrafter"/>
</dbReference>
<dbReference type="EMBL" id="JWZT01002504">
    <property type="protein sequence ID" value="KII69246.1"/>
    <property type="molecule type" value="Genomic_DNA"/>
</dbReference>
<dbReference type="GO" id="GO:0048786">
    <property type="term" value="C:presynaptic active zone"/>
    <property type="evidence" value="ECO:0007669"/>
    <property type="project" value="TreeGrafter"/>
</dbReference>
<keyword evidence="3" id="KW-1185">Reference proteome</keyword>
<name>A0A0C2MPT7_THEKT</name>
<dbReference type="PANTHER" id="PTHR12587">
    <property type="entry name" value="LAR INTERACTING PROTEIN LIP -RELATED PROTEIN"/>
    <property type="match status" value="1"/>
</dbReference>
<dbReference type="SUPFAM" id="SSF47769">
    <property type="entry name" value="SAM/Pointed domain"/>
    <property type="match status" value="2"/>
</dbReference>
<dbReference type="OrthoDB" id="6019800at2759"/>
<dbReference type="PANTHER" id="PTHR12587:SF14">
    <property type="entry name" value="AT31531P"/>
    <property type="match status" value="1"/>
</dbReference>
<comment type="caution">
    <text evidence="2">The sequence shown here is derived from an EMBL/GenBank/DDBJ whole genome shotgun (WGS) entry which is preliminary data.</text>
</comment>
<evidence type="ECO:0000313" key="2">
    <source>
        <dbReference type="EMBL" id="KII69246.1"/>
    </source>
</evidence>
<sequence length="125" mass="14983">MVRFSSDFNKFNHDELCRWLKNNGFETLAINLPEKITSGYDLRMMSDEEWDQELGLSSEFDRKRLRLLIEQAILDSKEPSEKLSKEWVAVWLEEIGLNQYRYEFLRRNINGTLLNNLRFVNFIDS</sequence>
<reference evidence="2 3" key="1">
    <citation type="journal article" date="2014" name="Genome Biol. Evol.">
        <title>The genome of the myxosporean Thelohanellus kitauei shows adaptations to nutrient acquisition within its fish host.</title>
        <authorList>
            <person name="Yang Y."/>
            <person name="Xiong J."/>
            <person name="Zhou Z."/>
            <person name="Huo F."/>
            <person name="Miao W."/>
            <person name="Ran C."/>
            <person name="Liu Y."/>
            <person name="Zhang J."/>
            <person name="Feng J."/>
            <person name="Wang M."/>
            <person name="Wang M."/>
            <person name="Wang L."/>
            <person name="Yao B."/>
        </authorList>
    </citation>
    <scope>NUCLEOTIDE SEQUENCE [LARGE SCALE GENOMIC DNA]</scope>
    <source>
        <strain evidence="2">Wuqing</strain>
    </source>
</reference>
<dbReference type="InterPro" id="IPR013761">
    <property type="entry name" value="SAM/pointed_sf"/>
</dbReference>
<gene>
    <name evidence="2" type="ORF">RF11_04019</name>
</gene>
<protein>
    <submittedName>
        <fullName evidence="2">Liprin-beta-2</fullName>
    </submittedName>
</protein>
<organism evidence="2 3">
    <name type="scientific">Thelohanellus kitauei</name>
    <name type="common">Myxosporean</name>
    <dbReference type="NCBI Taxonomy" id="669202"/>
    <lineage>
        <taxon>Eukaryota</taxon>
        <taxon>Metazoa</taxon>
        <taxon>Cnidaria</taxon>
        <taxon>Myxozoa</taxon>
        <taxon>Myxosporea</taxon>
        <taxon>Bivalvulida</taxon>
        <taxon>Platysporina</taxon>
        <taxon>Myxobolidae</taxon>
        <taxon>Thelohanellus</taxon>
    </lineage>
</organism>
<dbReference type="Proteomes" id="UP000031668">
    <property type="component" value="Unassembled WGS sequence"/>
</dbReference>
<keyword evidence="1" id="KW-0677">Repeat</keyword>
<dbReference type="AlphaFoldDB" id="A0A0C2MPT7"/>
<accession>A0A0C2MPT7</accession>
<evidence type="ECO:0000256" key="1">
    <source>
        <dbReference type="ARBA" id="ARBA00022737"/>
    </source>
</evidence>
<dbReference type="InterPro" id="IPR029515">
    <property type="entry name" value="Liprin"/>
</dbReference>
<dbReference type="Gene3D" id="1.10.150.50">
    <property type="entry name" value="Transcription Factor, Ets-1"/>
    <property type="match status" value="2"/>
</dbReference>
<evidence type="ECO:0000313" key="3">
    <source>
        <dbReference type="Proteomes" id="UP000031668"/>
    </source>
</evidence>